<dbReference type="InterPro" id="IPR017871">
    <property type="entry name" value="ABC_transporter-like_CS"/>
</dbReference>
<dbReference type="SMART" id="SM00382">
    <property type="entry name" value="AAA"/>
    <property type="match status" value="2"/>
</dbReference>
<dbReference type="InterPro" id="IPR027417">
    <property type="entry name" value="P-loop_NTPase"/>
</dbReference>
<dbReference type="CDD" id="cd03250">
    <property type="entry name" value="ABCC_MRP_domain1"/>
    <property type="match status" value="1"/>
</dbReference>
<dbReference type="PROSITE" id="PS50893">
    <property type="entry name" value="ABC_TRANSPORTER_2"/>
    <property type="match status" value="2"/>
</dbReference>
<feature type="transmembrane region" description="Helical" evidence="10">
    <location>
        <begin position="6"/>
        <end position="25"/>
    </location>
</feature>
<dbReference type="PROSITE" id="PS50929">
    <property type="entry name" value="ABC_TM1F"/>
    <property type="match status" value="2"/>
</dbReference>
<dbReference type="InterPro" id="IPR003593">
    <property type="entry name" value="AAA+_ATPase"/>
</dbReference>
<dbReference type="InterPro" id="IPR003439">
    <property type="entry name" value="ABC_transporter-like_ATP-bd"/>
</dbReference>
<keyword evidence="14" id="KW-1185">Reference proteome</keyword>
<dbReference type="GO" id="GO:0000329">
    <property type="term" value="C:fungal-type vacuole membrane"/>
    <property type="evidence" value="ECO:0007669"/>
    <property type="project" value="TreeGrafter"/>
</dbReference>
<dbReference type="PANTHER" id="PTHR24223">
    <property type="entry name" value="ATP-BINDING CASSETTE SUB-FAMILY C"/>
    <property type="match status" value="1"/>
</dbReference>
<feature type="transmembrane region" description="Helical" evidence="10">
    <location>
        <begin position="346"/>
        <end position="370"/>
    </location>
</feature>
<keyword evidence="3 10" id="KW-0812">Transmembrane</keyword>
<dbReference type="EMBL" id="JACAZF010000011">
    <property type="protein sequence ID" value="KAF7292832.1"/>
    <property type="molecule type" value="Genomic_DNA"/>
</dbReference>
<feature type="domain" description="ABC transporter" evidence="11">
    <location>
        <begin position="652"/>
        <end position="920"/>
    </location>
</feature>
<dbReference type="InterPro" id="IPR050173">
    <property type="entry name" value="ABC_transporter_C-like"/>
</dbReference>
<evidence type="ECO:0000256" key="4">
    <source>
        <dbReference type="ARBA" id="ARBA00022737"/>
    </source>
</evidence>
<evidence type="ECO:0000256" key="3">
    <source>
        <dbReference type="ARBA" id="ARBA00022692"/>
    </source>
</evidence>
<keyword evidence="6" id="KW-0067">ATP-binding</keyword>
<dbReference type="Gene3D" id="3.40.50.300">
    <property type="entry name" value="P-loop containing nucleotide triphosphate hydrolases"/>
    <property type="match status" value="2"/>
</dbReference>
<evidence type="ECO:0000256" key="9">
    <source>
        <dbReference type="ARBA" id="ARBA00023180"/>
    </source>
</evidence>
<gene>
    <name evidence="13" type="ORF">MIND_01182200</name>
</gene>
<feature type="transmembrane region" description="Helical" evidence="10">
    <location>
        <begin position="305"/>
        <end position="326"/>
    </location>
</feature>
<dbReference type="CDD" id="cd18596">
    <property type="entry name" value="ABC_6TM_VMR1_D1_like"/>
    <property type="match status" value="1"/>
</dbReference>
<dbReference type="InterPro" id="IPR036640">
    <property type="entry name" value="ABC1_TM_sf"/>
</dbReference>
<evidence type="ECO:0000313" key="14">
    <source>
        <dbReference type="Proteomes" id="UP000636479"/>
    </source>
</evidence>
<dbReference type="GO" id="GO:0005524">
    <property type="term" value="F:ATP binding"/>
    <property type="evidence" value="ECO:0007669"/>
    <property type="project" value="UniProtKB-KW"/>
</dbReference>
<evidence type="ECO:0000259" key="12">
    <source>
        <dbReference type="PROSITE" id="PS50929"/>
    </source>
</evidence>
<dbReference type="Pfam" id="PF00664">
    <property type="entry name" value="ABC_membrane"/>
    <property type="match status" value="2"/>
</dbReference>
<feature type="transmembrane region" description="Helical" evidence="10">
    <location>
        <begin position="72"/>
        <end position="91"/>
    </location>
</feature>
<feature type="transmembrane region" description="Helical" evidence="10">
    <location>
        <begin position="1172"/>
        <end position="1190"/>
    </location>
</feature>
<organism evidence="13 14">
    <name type="scientific">Mycena indigotica</name>
    <dbReference type="NCBI Taxonomy" id="2126181"/>
    <lineage>
        <taxon>Eukaryota</taxon>
        <taxon>Fungi</taxon>
        <taxon>Dikarya</taxon>
        <taxon>Basidiomycota</taxon>
        <taxon>Agaricomycotina</taxon>
        <taxon>Agaricomycetes</taxon>
        <taxon>Agaricomycetidae</taxon>
        <taxon>Agaricales</taxon>
        <taxon>Marasmiineae</taxon>
        <taxon>Mycenaceae</taxon>
        <taxon>Mycena</taxon>
    </lineage>
</organism>
<feature type="transmembrane region" description="Helical" evidence="10">
    <location>
        <begin position="988"/>
        <end position="1011"/>
    </location>
</feature>
<dbReference type="GeneID" id="59350850"/>
<evidence type="ECO:0000256" key="10">
    <source>
        <dbReference type="SAM" id="Phobius"/>
    </source>
</evidence>
<dbReference type="SUPFAM" id="SSF52540">
    <property type="entry name" value="P-loop containing nucleoside triphosphate hydrolases"/>
    <property type="match status" value="2"/>
</dbReference>
<keyword evidence="5" id="KW-0547">Nucleotide-binding</keyword>
<keyword evidence="4" id="KW-0677">Repeat</keyword>
<name>A0A8H6VSY4_9AGAR</name>
<sequence>MPRYQLEAATALASGALLSAVLFFVNRTKDGKIRLEENEASDPFDVTTAEDLTDGYPLQEERFWSKMKRRKMLLSVLASLLLCVQLAAAALDSFGQISCLRVAFSFYIATVAVFSIRRQSVFEHTESIWHLSALNFVPVPLLGFTAIIPDDYHPVSSVSVHAPTILWYTALGLHLVVALIAANTPCGPALHYPPEAIYSEKIAQAITNTDENNVAGIYGASPLGILFFSYSTKVVMLGNTAASLEIGDLPILTVDMRASHLYDSMKRVLRTVSLRIPFLFWSWQPRVGSGITLGYQLLVTNKSGFLALILLSLAAGGMFYMPPLLLSGLLRYLESDLERQDFRWGLVWVAGLLCAHLTLFTLTGQVWSLATATLQAKLRNQLNTVLFAKTLLRKDIASTAPTSTANEESKGDEAEKSEGFSSKAQIMTLMFDHGRRPRCEAYDAPLQCYRQVQFGPRLLHINLCIDVPIEIIVGTTFLYKLLGVSSLFGLGIAVACLPLNHFAGKAVSGAQDNLMKSRDQRVALMNEVLGGIRMLKFMAWERSFEDRILKIRSKELKYQRLNYIIESLLEGFWSGIPVIITLVSFYHFAVIRGEVLKPSIAFTSIIVFNELRFALSLLTGTFINIVQSAVSLRRIETYLGTREISLVPDLSVQTRRVAFNSCTVTWPQDTSTGSTPGTSAASTPRQKFLLLDLSFEFPEGQLSLVCGKLGSGKTLLLLALLGEADVVAGQLSCPRSPANTLASFAGFDPAKETWLVDGVCAYVPQTAWLQNASIKDNILFSLPYDDERYRLTLEACALVSDLAILDDGDDSEIGERGINLSGGQRARVSLARAVYSRATIILLDDVLSAVDAHTAHHLYHRCLRGPLMHGRTVILVSHHVQLCAPDAAYVVALDNGRVQFKGDSAAFQASEVMSRLVQTTEAGMGKEEVDAKEEAAIEELDADESQSGASTIAQSVVATPQNKKPPRKYVEEEQRAVGHVAWDVWKTYIAAAGGAGYWTLFSFAFMVTALARIAENWWLSYWSRSDNEEDALFYLSIYASLAWAGVILIVFRSLVLFFGAIHASKGLHKTLLEAVLFAQIRFHDTVSRGRVLNRFGKDFEGIDSSLPENIGNVLLHVLSAITTIVAISFVGGWPFVVAITCILYVYWEVGKIYGQACRDLRRLDSVTRSPLYSMYSETIAGVTIVRAFGASSKFLREMIRSVDTNCNPAYWTWGTNRWLTIRMTCLASLITASMALISVLNKNISAATAGFALAFSNTVLYDLLLVVREFVSLEQAMVGLERVKEYSELVQEPAEFIEPRPGKEWPQEGVVSCEDLVIRYAPDLPDVLHELSFKIKAGEKIGVLGRTGSGKSTLALSFFRFVEATSGRIVIDGVDISKIGLTDLRGKLTIIPQDPTILSGTLRSTLDVFGEYEDKDIFEALRRVHLIPSAAAASEVAADGVNENVFRNLDSPVSEGGENFSTGEKQLLCMARAILKRSKVLLMDEATASVDYATDQLIGQTIREEFKDSTILTIAHRLRTVIDYDKVMVLEQGRIVEFDRPAVLLRDSSSKFHGLCKATGKKEFKVLRTMAGV</sequence>
<dbReference type="RefSeq" id="XP_037215260.1">
    <property type="nucleotide sequence ID" value="XM_037368334.1"/>
</dbReference>
<feature type="domain" description="ABC transmembrane type-1" evidence="12">
    <location>
        <begin position="458"/>
        <end position="627"/>
    </location>
</feature>
<dbReference type="FunFam" id="3.40.50.300:FF:000825">
    <property type="entry name" value="ABC bile acid transporter"/>
    <property type="match status" value="1"/>
</dbReference>
<keyword evidence="8 10" id="KW-0472">Membrane</keyword>
<dbReference type="OrthoDB" id="6500128at2759"/>
<evidence type="ECO:0000256" key="2">
    <source>
        <dbReference type="ARBA" id="ARBA00022448"/>
    </source>
</evidence>
<dbReference type="FunFam" id="1.20.1560.10:FF:000013">
    <property type="entry name" value="ABC transporter C family member 2"/>
    <property type="match status" value="1"/>
</dbReference>
<evidence type="ECO:0000259" key="11">
    <source>
        <dbReference type="PROSITE" id="PS50893"/>
    </source>
</evidence>
<dbReference type="GO" id="GO:0016887">
    <property type="term" value="F:ATP hydrolysis activity"/>
    <property type="evidence" value="ECO:0007669"/>
    <property type="project" value="InterPro"/>
</dbReference>
<reference evidence="13" key="1">
    <citation type="submission" date="2020-05" db="EMBL/GenBank/DDBJ databases">
        <title>Mycena genomes resolve the evolution of fungal bioluminescence.</title>
        <authorList>
            <person name="Tsai I.J."/>
        </authorList>
    </citation>
    <scope>NUCLEOTIDE SEQUENCE</scope>
    <source>
        <strain evidence="13">171206Taipei</strain>
    </source>
</reference>
<comment type="caution">
    <text evidence="13">The sequence shown here is derived from an EMBL/GenBank/DDBJ whole genome shotgun (WGS) entry which is preliminary data.</text>
</comment>
<dbReference type="FunFam" id="3.40.50.300:FF:001354">
    <property type="entry name" value="ATP-binding cassette (ABC) transporter, putative"/>
    <property type="match status" value="1"/>
</dbReference>
<keyword evidence="9" id="KW-0325">Glycoprotein</keyword>
<feature type="transmembrane region" description="Helical" evidence="10">
    <location>
        <begin position="1113"/>
        <end position="1146"/>
    </location>
</feature>
<evidence type="ECO:0000256" key="6">
    <source>
        <dbReference type="ARBA" id="ARBA00022840"/>
    </source>
</evidence>
<comment type="subcellular location">
    <subcellularLocation>
        <location evidence="1">Membrane</location>
        <topology evidence="1">Multi-pass membrane protein</topology>
    </subcellularLocation>
</comment>
<feature type="transmembrane region" description="Helical" evidence="10">
    <location>
        <begin position="160"/>
        <end position="182"/>
    </location>
</feature>
<dbReference type="CDD" id="cd18604">
    <property type="entry name" value="ABC_6TM_VMR1_D2_like"/>
    <property type="match status" value="1"/>
</dbReference>
<dbReference type="Gene3D" id="1.20.1560.10">
    <property type="entry name" value="ABC transporter type 1, transmembrane domain"/>
    <property type="match status" value="2"/>
</dbReference>
<feature type="transmembrane region" description="Helical" evidence="10">
    <location>
        <begin position="97"/>
        <end position="116"/>
    </location>
</feature>
<dbReference type="CDD" id="cd03244">
    <property type="entry name" value="ABCC_MRP_domain2"/>
    <property type="match status" value="1"/>
</dbReference>
<feature type="domain" description="ABC transporter" evidence="11">
    <location>
        <begin position="1311"/>
        <end position="1557"/>
    </location>
</feature>
<dbReference type="GO" id="GO:0140359">
    <property type="term" value="F:ABC-type transporter activity"/>
    <property type="evidence" value="ECO:0007669"/>
    <property type="project" value="InterPro"/>
</dbReference>
<feature type="transmembrane region" description="Helical" evidence="10">
    <location>
        <begin position="1219"/>
        <end position="1240"/>
    </location>
</feature>
<evidence type="ECO:0000256" key="8">
    <source>
        <dbReference type="ARBA" id="ARBA00023136"/>
    </source>
</evidence>
<dbReference type="SUPFAM" id="SSF90123">
    <property type="entry name" value="ABC transporter transmembrane region"/>
    <property type="match status" value="2"/>
</dbReference>
<feature type="domain" description="ABC transmembrane type-1" evidence="12">
    <location>
        <begin position="1003"/>
        <end position="1275"/>
    </location>
</feature>
<evidence type="ECO:0000256" key="7">
    <source>
        <dbReference type="ARBA" id="ARBA00022989"/>
    </source>
</evidence>
<proteinExistence type="predicted"/>
<accession>A0A8H6VSY4</accession>
<keyword evidence="7 10" id="KW-1133">Transmembrane helix</keyword>
<feature type="transmembrane region" description="Helical" evidence="10">
    <location>
        <begin position="128"/>
        <end position="148"/>
    </location>
</feature>
<dbReference type="InterPro" id="IPR011527">
    <property type="entry name" value="ABC1_TM_dom"/>
</dbReference>
<dbReference type="PROSITE" id="PS00211">
    <property type="entry name" value="ABC_TRANSPORTER_1"/>
    <property type="match status" value="1"/>
</dbReference>
<evidence type="ECO:0000313" key="13">
    <source>
        <dbReference type="EMBL" id="KAF7292832.1"/>
    </source>
</evidence>
<keyword evidence="2" id="KW-0813">Transport</keyword>
<feature type="transmembrane region" description="Helical" evidence="10">
    <location>
        <begin position="561"/>
        <end position="588"/>
    </location>
</feature>
<dbReference type="Pfam" id="PF00005">
    <property type="entry name" value="ABC_tran"/>
    <property type="match status" value="2"/>
</dbReference>
<dbReference type="PANTHER" id="PTHR24223:SF353">
    <property type="entry name" value="ABC TRANSPORTER ATP-BINDING PROTEIN_PERMEASE VMR1-RELATED"/>
    <property type="match status" value="1"/>
</dbReference>
<protein>
    <submittedName>
        <fullName evidence="13">Multidrug resistance-associated ABC transporter protein</fullName>
    </submittedName>
</protein>
<feature type="transmembrane region" description="Helical" evidence="10">
    <location>
        <begin position="1031"/>
        <end position="1061"/>
    </location>
</feature>
<evidence type="ECO:0000256" key="5">
    <source>
        <dbReference type="ARBA" id="ARBA00022741"/>
    </source>
</evidence>
<feature type="transmembrane region" description="Helical" evidence="10">
    <location>
        <begin position="1246"/>
        <end position="1267"/>
    </location>
</feature>
<feature type="transmembrane region" description="Helical" evidence="10">
    <location>
        <begin position="481"/>
        <end position="502"/>
    </location>
</feature>
<dbReference type="Proteomes" id="UP000636479">
    <property type="component" value="Unassembled WGS sequence"/>
</dbReference>
<evidence type="ECO:0000256" key="1">
    <source>
        <dbReference type="ARBA" id="ARBA00004141"/>
    </source>
</evidence>